<dbReference type="InterPro" id="IPR006224">
    <property type="entry name" value="PsdUridine_synth_RluA-like_CS"/>
</dbReference>
<dbReference type="PROSITE" id="PS01129">
    <property type="entry name" value="PSI_RLU"/>
    <property type="match status" value="1"/>
</dbReference>
<dbReference type="InterPro" id="IPR050188">
    <property type="entry name" value="RluA_PseudoU_synthase"/>
</dbReference>
<dbReference type="GO" id="GO:0003723">
    <property type="term" value="F:RNA binding"/>
    <property type="evidence" value="ECO:0007669"/>
    <property type="project" value="InterPro"/>
</dbReference>
<dbReference type="Proteomes" id="UP000837801">
    <property type="component" value="Unassembled WGS sequence"/>
</dbReference>
<dbReference type="CDD" id="cd02557">
    <property type="entry name" value="PseudoU_synth_ScRIB2"/>
    <property type="match status" value="1"/>
</dbReference>
<dbReference type="OrthoDB" id="424794at2759"/>
<dbReference type="Pfam" id="PF00849">
    <property type="entry name" value="PseudoU_synth_2"/>
    <property type="match status" value="1"/>
</dbReference>
<dbReference type="EMBL" id="CAKXYY010000016">
    <property type="protein sequence ID" value="CAH2354443.1"/>
    <property type="molecule type" value="Genomic_DNA"/>
</dbReference>
<keyword evidence="3" id="KW-1185">Reference proteome</keyword>
<dbReference type="SUPFAM" id="SSF55120">
    <property type="entry name" value="Pseudouridine synthase"/>
    <property type="match status" value="1"/>
</dbReference>
<dbReference type="InterPro" id="IPR020103">
    <property type="entry name" value="PsdUridine_synth_cat_dom_sf"/>
</dbReference>
<dbReference type="InterPro" id="IPR006145">
    <property type="entry name" value="PsdUridine_synth_RsuA/RluA"/>
</dbReference>
<dbReference type="AlphaFoldDB" id="A0A9P0QT20"/>
<dbReference type="PANTHER" id="PTHR21600">
    <property type="entry name" value="MITOCHONDRIAL RNA PSEUDOURIDINE SYNTHASE"/>
    <property type="match status" value="1"/>
</dbReference>
<name>A0A9P0QT20_9ASCO</name>
<dbReference type="Gene3D" id="3.30.2350.10">
    <property type="entry name" value="Pseudouridine synthase"/>
    <property type="match status" value="1"/>
</dbReference>
<organism evidence="2 3">
    <name type="scientific">[Candida] railenensis</name>
    <dbReference type="NCBI Taxonomy" id="45579"/>
    <lineage>
        <taxon>Eukaryota</taxon>
        <taxon>Fungi</taxon>
        <taxon>Dikarya</taxon>
        <taxon>Ascomycota</taxon>
        <taxon>Saccharomycotina</taxon>
        <taxon>Pichiomycetes</taxon>
        <taxon>Debaryomycetaceae</taxon>
        <taxon>Kurtzmaniella</taxon>
    </lineage>
</organism>
<evidence type="ECO:0000313" key="3">
    <source>
        <dbReference type="Proteomes" id="UP000837801"/>
    </source>
</evidence>
<evidence type="ECO:0000313" key="2">
    <source>
        <dbReference type="EMBL" id="CAH2354443.1"/>
    </source>
</evidence>
<sequence>MSSPEYYCSNGLRFVRPYFHFFQTHVKSRWLGRTLLEVCAEDLHLRPEKIESQVRDGKLYVISNQGRAASTLEIKDWGILKRRKLQRHDLVCHLKHTHEPAVLSNTSNDEPGASTEIVYQDDNILVVNKPCGVPTHPSGSFRYNSMTEILEHELKYKLYPCHRLDKSTSGILIMAKNKEAAASFNQNRITKKTYIARVRGKFPNSDDPIAVVAPIFTLNAAGGYLGQSNANNLALNSKTLFQRLSYNAEQDQSIVSCQPVTGRMHQIRIHLRNMGFPIVNDKHYNYLDYSGSTRDCNNLVLELYRRIKQIHPMINEFKDPEFNIDGTVDVYSATDFYSDVTLRSQISDLQKLKLSELQEEGENDKEFCEECGDYYRNSKQSAEDQKIWLHSLRYKYQGDPDLIFETELPDWYNID</sequence>
<comment type="caution">
    <text evidence="2">The sequence shown here is derived from an EMBL/GenBank/DDBJ whole genome shotgun (WGS) entry which is preliminary data.</text>
</comment>
<reference evidence="2" key="1">
    <citation type="submission" date="2022-03" db="EMBL/GenBank/DDBJ databases">
        <authorList>
            <person name="Legras J.-L."/>
            <person name="Devillers H."/>
            <person name="Grondin C."/>
        </authorList>
    </citation>
    <scope>NUCLEOTIDE SEQUENCE</scope>
    <source>
        <strain evidence="2">CLIB 1423</strain>
    </source>
</reference>
<dbReference type="GO" id="GO:0000455">
    <property type="term" value="P:enzyme-directed rRNA pseudouridine synthesis"/>
    <property type="evidence" value="ECO:0007669"/>
    <property type="project" value="TreeGrafter"/>
</dbReference>
<protein>
    <submittedName>
        <fullName evidence="2">tRNA pseudouridine(31) synthase</fullName>
    </submittedName>
</protein>
<feature type="domain" description="Pseudouridine synthase RsuA/RluA-like" evidence="1">
    <location>
        <begin position="123"/>
        <end position="272"/>
    </location>
</feature>
<gene>
    <name evidence="2" type="ORF">CLIB1423_16S02784</name>
</gene>
<dbReference type="PANTHER" id="PTHR21600:SF40">
    <property type="entry name" value="PSEUDOURIDYLATE SYNTHASE RPUSD2"/>
    <property type="match status" value="1"/>
</dbReference>
<proteinExistence type="predicted"/>
<dbReference type="GO" id="GO:0009982">
    <property type="term" value="F:pseudouridine synthase activity"/>
    <property type="evidence" value="ECO:0007669"/>
    <property type="project" value="InterPro"/>
</dbReference>
<evidence type="ECO:0000259" key="1">
    <source>
        <dbReference type="Pfam" id="PF00849"/>
    </source>
</evidence>
<accession>A0A9P0QT20</accession>